<proteinExistence type="predicted"/>
<accession>A0ACB8E599</accession>
<name>A0ACB8E599_9SAUR</name>
<comment type="caution">
    <text evidence="1">The sequence shown here is derived from an EMBL/GenBank/DDBJ whole genome shotgun (WGS) entry which is preliminary data.</text>
</comment>
<keyword evidence="2" id="KW-1185">Reference proteome</keyword>
<evidence type="ECO:0000313" key="1">
    <source>
        <dbReference type="EMBL" id="KAH7987381.1"/>
    </source>
</evidence>
<dbReference type="EMBL" id="CM037630">
    <property type="protein sequence ID" value="KAH7987381.1"/>
    <property type="molecule type" value="Genomic_DNA"/>
</dbReference>
<sequence>MGLVSDGFLRGCPQGPDLPLHIVHYNADQYRDMNSAADKSNGLAVLGILIQVGKFNPSYEKIFNHFRNVKYKGQNTPLSGFNIRKLLPDRLDEYYRYEGSLTTPPCYPSVVWTVFRDPVEISQKQLQALQTALYCTQSDDPDPIEMVDNFRRVQEFERMVSISFRQRGKIFLGIHTGSEEAHEETDT</sequence>
<protein>
    <submittedName>
        <fullName evidence="1">Carbonic anhydrase 12</fullName>
    </submittedName>
</protein>
<dbReference type="Proteomes" id="UP000827872">
    <property type="component" value="Linkage Group LG17"/>
</dbReference>
<reference evidence="1" key="1">
    <citation type="submission" date="2021-08" db="EMBL/GenBank/DDBJ databases">
        <title>The first chromosome-level gecko genome reveals the dynamic sex chromosomes of Neotropical dwarf geckos (Sphaerodactylidae: Sphaerodactylus).</title>
        <authorList>
            <person name="Pinto B.J."/>
            <person name="Keating S.E."/>
            <person name="Gamble T."/>
        </authorList>
    </citation>
    <scope>NUCLEOTIDE SEQUENCE</scope>
    <source>
        <strain evidence="1">TG3544</strain>
    </source>
</reference>
<organism evidence="1 2">
    <name type="scientific">Sphaerodactylus townsendi</name>
    <dbReference type="NCBI Taxonomy" id="933632"/>
    <lineage>
        <taxon>Eukaryota</taxon>
        <taxon>Metazoa</taxon>
        <taxon>Chordata</taxon>
        <taxon>Craniata</taxon>
        <taxon>Vertebrata</taxon>
        <taxon>Euteleostomi</taxon>
        <taxon>Lepidosauria</taxon>
        <taxon>Squamata</taxon>
        <taxon>Bifurcata</taxon>
        <taxon>Gekkota</taxon>
        <taxon>Sphaerodactylidae</taxon>
        <taxon>Sphaerodactylus</taxon>
    </lineage>
</organism>
<evidence type="ECO:0000313" key="2">
    <source>
        <dbReference type="Proteomes" id="UP000827872"/>
    </source>
</evidence>
<gene>
    <name evidence="1" type="primary">CA12</name>
    <name evidence="1" type="ORF">K3G42_004019</name>
</gene>